<evidence type="ECO:0000313" key="2">
    <source>
        <dbReference type="EMBL" id="GAA1694559.1"/>
    </source>
</evidence>
<feature type="transmembrane region" description="Helical" evidence="1">
    <location>
        <begin position="128"/>
        <end position="148"/>
    </location>
</feature>
<keyword evidence="1" id="KW-0472">Membrane</keyword>
<reference evidence="3" key="1">
    <citation type="journal article" date="2019" name="Int. J. Syst. Evol. Microbiol.">
        <title>The Global Catalogue of Microorganisms (GCM) 10K type strain sequencing project: providing services to taxonomists for standard genome sequencing and annotation.</title>
        <authorList>
            <consortium name="The Broad Institute Genomics Platform"/>
            <consortium name="The Broad Institute Genome Sequencing Center for Infectious Disease"/>
            <person name="Wu L."/>
            <person name="Ma J."/>
        </authorList>
    </citation>
    <scope>NUCLEOTIDE SEQUENCE [LARGE SCALE GENOMIC DNA]</scope>
    <source>
        <strain evidence="3">JCM 16001</strain>
    </source>
</reference>
<feature type="transmembrane region" description="Helical" evidence="1">
    <location>
        <begin position="155"/>
        <end position="177"/>
    </location>
</feature>
<dbReference type="RefSeq" id="WP_344492365.1">
    <property type="nucleotide sequence ID" value="NZ_BAAAQF010000034.1"/>
</dbReference>
<accession>A0ABP4TX54</accession>
<feature type="transmembrane region" description="Helical" evidence="1">
    <location>
        <begin position="189"/>
        <end position="210"/>
    </location>
</feature>
<protein>
    <submittedName>
        <fullName evidence="2">DUF998 domain-containing protein</fullName>
    </submittedName>
</protein>
<name>A0ABP4TX54_9ACTN</name>
<dbReference type="EMBL" id="BAAAQF010000034">
    <property type="protein sequence ID" value="GAA1694559.1"/>
    <property type="molecule type" value="Genomic_DNA"/>
</dbReference>
<keyword evidence="1" id="KW-1133">Transmembrane helix</keyword>
<proteinExistence type="predicted"/>
<dbReference type="Proteomes" id="UP001499851">
    <property type="component" value="Unassembled WGS sequence"/>
</dbReference>
<comment type="caution">
    <text evidence="2">The sequence shown here is derived from an EMBL/GenBank/DDBJ whole genome shotgun (WGS) entry which is preliminary data.</text>
</comment>
<feature type="transmembrane region" description="Helical" evidence="1">
    <location>
        <begin position="80"/>
        <end position="100"/>
    </location>
</feature>
<keyword evidence="1" id="KW-0812">Transmembrane</keyword>
<gene>
    <name evidence="2" type="ORF">GCM10009830_47950</name>
</gene>
<keyword evidence="3" id="KW-1185">Reference proteome</keyword>
<sequence>MRPSTRSLLLLGAAAGPLFLVAATVQSLLRADYDLLRHPISSLAIGGHGWVQVANFITTGLLIVALALGARRALAPGRGALWGPILLAAWGVGLIGAGAFESDPVSGYPPGTPDHLTDYTTAGALHDAFSMLGFAALMGAGLVLGARFARTERPWAVYSVLTVLAFGVLLALASLGFAQTEGLVEYGGLYQRASLLVGFTWTTALAVRLLRAAPEADG</sequence>
<evidence type="ECO:0000256" key="1">
    <source>
        <dbReference type="SAM" id="Phobius"/>
    </source>
</evidence>
<dbReference type="Pfam" id="PF06197">
    <property type="entry name" value="DUF998"/>
    <property type="match status" value="1"/>
</dbReference>
<feature type="transmembrane region" description="Helical" evidence="1">
    <location>
        <begin position="47"/>
        <end position="68"/>
    </location>
</feature>
<organism evidence="2 3">
    <name type="scientific">Glycomyces endophyticus</name>
    <dbReference type="NCBI Taxonomy" id="480996"/>
    <lineage>
        <taxon>Bacteria</taxon>
        <taxon>Bacillati</taxon>
        <taxon>Actinomycetota</taxon>
        <taxon>Actinomycetes</taxon>
        <taxon>Glycomycetales</taxon>
        <taxon>Glycomycetaceae</taxon>
        <taxon>Glycomyces</taxon>
    </lineage>
</organism>
<evidence type="ECO:0000313" key="3">
    <source>
        <dbReference type="Proteomes" id="UP001499851"/>
    </source>
</evidence>
<dbReference type="InterPro" id="IPR009339">
    <property type="entry name" value="DUF998"/>
</dbReference>